<keyword evidence="2" id="KW-1185">Reference proteome</keyword>
<dbReference type="RefSeq" id="WP_245161632.1">
    <property type="nucleotide sequence ID" value="NZ_JAATJM010000002.1"/>
</dbReference>
<gene>
    <name evidence="1" type="ORF">GGQ87_002982</name>
</gene>
<comment type="caution">
    <text evidence="1">The sequence shown here is derived from an EMBL/GenBank/DDBJ whole genome shotgun (WGS) entry which is preliminary data.</text>
</comment>
<reference evidence="1 2" key="1">
    <citation type="submission" date="2020-03" db="EMBL/GenBank/DDBJ databases">
        <title>Genomic Encyclopedia of Type Strains, Phase IV (KMG-IV): sequencing the most valuable type-strain genomes for metagenomic binning, comparative biology and taxonomic classification.</title>
        <authorList>
            <person name="Goeker M."/>
        </authorList>
    </citation>
    <scope>NUCLEOTIDE SEQUENCE [LARGE SCALE GENOMIC DNA]</scope>
    <source>
        <strain evidence="1 2">DSM 4736</strain>
    </source>
</reference>
<dbReference type="Pfam" id="PF10098">
    <property type="entry name" value="DUF2336"/>
    <property type="match status" value="1"/>
</dbReference>
<evidence type="ECO:0000313" key="1">
    <source>
        <dbReference type="EMBL" id="NJC42687.1"/>
    </source>
</evidence>
<protein>
    <submittedName>
        <fullName evidence="1">Uncharacterized protein (DUF2336 family)</fullName>
    </submittedName>
</protein>
<dbReference type="EMBL" id="JAATJM010000002">
    <property type="protein sequence ID" value="NJC42687.1"/>
    <property type="molecule type" value="Genomic_DNA"/>
</dbReference>
<name>A0A7X5YML9_9CAUL</name>
<evidence type="ECO:0000313" key="2">
    <source>
        <dbReference type="Proteomes" id="UP000587415"/>
    </source>
</evidence>
<dbReference type="InterPro" id="IPR019285">
    <property type="entry name" value="DUF2336"/>
</dbReference>
<dbReference type="Proteomes" id="UP000587415">
    <property type="component" value="Unassembled WGS sequence"/>
</dbReference>
<proteinExistence type="predicted"/>
<dbReference type="AlphaFoldDB" id="A0A7X5YML9"/>
<organism evidence="1 2">
    <name type="scientific">Brevundimonas alba</name>
    <dbReference type="NCBI Taxonomy" id="74314"/>
    <lineage>
        <taxon>Bacteria</taxon>
        <taxon>Pseudomonadati</taxon>
        <taxon>Pseudomonadota</taxon>
        <taxon>Alphaproteobacteria</taxon>
        <taxon>Caulobacterales</taxon>
        <taxon>Caulobacteraceae</taxon>
        <taxon>Brevundimonas</taxon>
    </lineage>
</organism>
<sequence>MTVAQFRSPPMASPPAYPDLLALARNPSADSRERLLLGVVALCDARPPTGELSPVLGEIFLTLARQAERDVRKILSERLATADWAPPALINVLALDEIEIARPVLAASPILQDDDLMRVLVEATLEHQIEIARRPQLGGRVADAIIERGEPATLTALAFNRTAEISLDGIRRLVEQSRRVAALRGPLTRHPRLTAQLAEQMYEWVGVALRQSICARFDVDERKLAPAITQAVYDARSQTMVPVSTSDPDRDEMERRLVAKLQAAGQLRAGYLVRAVRERRLGLFVHALATLGGFTVSEVREALASKSPEALFYACASVGVDRAVYPALLAEIRILNDGFPGDVGDRVWLRGAISPASAARSFRALVRTEARAV</sequence>
<accession>A0A7X5YML9</accession>